<reference evidence="1 2" key="1">
    <citation type="submission" date="2016-10" db="EMBL/GenBank/DDBJ databases">
        <authorList>
            <person name="Varghese N."/>
            <person name="Submissions S."/>
        </authorList>
    </citation>
    <scope>NUCLEOTIDE SEQUENCE [LARGE SCALE GENOMIC DNA]</scope>
    <source>
        <strain evidence="1 2">DSM 20586</strain>
    </source>
</reference>
<dbReference type="EMBL" id="FNSH01000001">
    <property type="protein sequence ID" value="SEB44085.1"/>
    <property type="molecule type" value="Genomic_DNA"/>
</dbReference>
<dbReference type="Proteomes" id="UP000183687">
    <property type="component" value="Unassembled WGS sequence"/>
</dbReference>
<evidence type="ECO:0000313" key="1">
    <source>
        <dbReference type="EMBL" id="SEB44085.1"/>
    </source>
</evidence>
<sequence length="206" mass="24052">MSRGEIVVMRIRNAKTAEEYLLKCLFKAEDERDAAVAYCKQVREAEEERIAKRNKALENAPVFEVRDVETVEYEVENYYYLSPDYGLGDISVLEDALSLDDEQLYEWATKTYRSADGYYFVTPIQRTTETYNYILSVKNDDGVIEYVSNKECPWDFCICEQEKVTFYRLASIELDEQYKQLAIQVLRERLQKAIDTLSKDESGNGK</sequence>
<organism evidence="1 2">
    <name type="scientific">Atopobium minutum</name>
    <dbReference type="NCBI Taxonomy" id="1381"/>
    <lineage>
        <taxon>Bacteria</taxon>
        <taxon>Bacillati</taxon>
        <taxon>Actinomycetota</taxon>
        <taxon>Coriobacteriia</taxon>
        <taxon>Coriobacteriales</taxon>
        <taxon>Atopobiaceae</taxon>
        <taxon>Atopobium</taxon>
    </lineage>
</organism>
<gene>
    <name evidence="1" type="ORF">SAMN04489746_0231</name>
</gene>
<protein>
    <submittedName>
        <fullName evidence="1">Uncharacterized protein</fullName>
    </submittedName>
</protein>
<dbReference type="AlphaFoldDB" id="A0AB38A4V3"/>
<proteinExistence type="predicted"/>
<evidence type="ECO:0000313" key="2">
    <source>
        <dbReference type="Proteomes" id="UP000183687"/>
    </source>
</evidence>
<comment type="caution">
    <text evidence="1">The sequence shown here is derived from an EMBL/GenBank/DDBJ whole genome shotgun (WGS) entry which is preliminary data.</text>
</comment>
<name>A0AB38A4V3_9ACTN</name>
<accession>A0AB38A4V3</accession>